<dbReference type="GO" id="GO:0006637">
    <property type="term" value="P:acyl-CoA metabolic process"/>
    <property type="evidence" value="ECO:0007669"/>
    <property type="project" value="InterPro"/>
</dbReference>
<dbReference type="PANTHER" id="PTHR11066">
    <property type="entry name" value="ACYL-COA THIOESTERASE"/>
    <property type="match status" value="1"/>
</dbReference>
<dbReference type="GO" id="GO:0047617">
    <property type="term" value="F:fatty acyl-CoA hydrolase activity"/>
    <property type="evidence" value="ECO:0007669"/>
    <property type="project" value="InterPro"/>
</dbReference>
<dbReference type="Pfam" id="PF20789">
    <property type="entry name" value="4HBT_3C"/>
    <property type="match status" value="1"/>
</dbReference>
<dbReference type="CDD" id="cd03445">
    <property type="entry name" value="Thioesterase_II_repeat2"/>
    <property type="match status" value="1"/>
</dbReference>
<dbReference type="PANTHER" id="PTHR11066:SF34">
    <property type="entry name" value="ACYL-COENZYME A THIOESTERASE 8"/>
    <property type="match status" value="1"/>
</dbReference>
<dbReference type="InterPro" id="IPR003703">
    <property type="entry name" value="Acyl_CoA_thio"/>
</dbReference>
<feature type="domain" description="Acyl-CoA thioesterase-like N-terminal HotDog" evidence="3">
    <location>
        <begin position="76"/>
        <end position="152"/>
    </location>
</feature>
<dbReference type="Pfam" id="PF13622">
    <property type="entry name" value="4HBT_3"/>
    <property type="match status" value="1"/>
</dbReference>
<dbReference type="GO" id="GO:0009062">
    <property type="term" value="P:fatty acid catabolic process"/>
    <property type="evidence" value="ECO:0007669"/>
    <property type="project" value="TreeGrafter"/>
</dbReference>
<name>A0A495K893_WILMA</name>
<dbReference type="InterPro" id="IPR049449">
    <property type="entry name" value="TesB_ACOT8-like_N"/>
</dbReference>
<sequence>MVVFGGSILQSPNTLSNNEYWSRRMAEQYPGDASDSPVSTARGTENLALLITLLELEPLDVDRFRAVNDLALTPDRLFGGLIAAQALHAAQRTVPAGFGVHSLHTAFLRTGPADVPLTLVVHRSRDGRSFASRTVTVIQSDQVICTLTASFHVQEPSAVHEALMPIVPGPDADGWSEPLDADWGPQLAFEHRGRVEKVDGAVVRRYWTRPVGAVPDDPALRACLLTVLTDFWAMLPAVESIGLDPTGPTQHISLDHSIWFHRSVPLDEWLLVEQRSVATVNSRGLVFGSVFTADGATIASVAQEALIRGPREA</sequence>
<evidence type="ECO:0000259" key="4">
    <source>
        <dbReference type="Pfam" id="PF20789"/>
    </source>
</evidence>
<evidence type="ECO:0000256" key="1">
    <source>
        <dbReference type="ARBA" id="ARBA00006538"/>
    </source>
</evidence>
<comment type="caution">
    <text evidence="5">The sequence shown here is derived from an EMBL/GenBank/DDBJ whole genome shotgun (WGS) entry which is preliminary data.</text>
</comment>
<evidence type="ECO:0000259" key="3">
    <source>
        <dbReference type="Pfam" id="PF13622"/>
    </source>
</evidence>
<gene>
    <name evidence="5" type="ORF">DFJ75_4396</name>
</gene>
<evidence type="ECO:0000313" key="6">
    <source>
        <dbReference type="Proteomes" id="UP000274762"/>
    </source>
</evidence>
<organism evidence="5 6">
    <name type="scientific">Williamsia marianensis</name>
    <dbReference type="NCBI Taxonomy" id="85044"/>
    <lineage>
        <taxon>Bacteria</taxon>
        <taxon>Bacillati</taxon>
        <taxon>Actinomycetota</taxon>
        <taxon>Actinomycetes</taxon>
        <taxon>Mycobacteriales</taxon>
        <taxon>Nocardiaceae</taxon>
        <taxon>Williamsia</taxon>
    </lineage>
</organism>
<evidence type="ECO:0000256" key="2">
    <source>
        <dbReference type="ARBA" id="ARBA00022801"/>
    </source>
</evidence>
<dbReference type="EMBL" id="RBKV01000001">
    <property type="protein sequence ID" value="RKR97516.1"/>
    <property type="molecule type" value="Genomic_DNA"/>
</dbReference>
<dbReference type="Proteomes" id="UP000274762">
    <property type="component" value="Unassembled WGS sequence"/>
</dbReference>
<dbReference type="SUPFAM" id="SSF54637">
    <property type="entry name" value="Thioesterase/thiol ester dehydrase-isomerase"/>
    <property type="match status" value="2"/>
</dbReference>
<protein>
    <submittedName>
        <fullName evidence="5">Acyl-CoA thioesterase-2</fullName>
    </submittedName>
</protein>
<comment type="similarity">
    <text evidence="1">Belongs to the C/M/P thioester hydrolase family.</text>
</comment>
<keyword evidence="2" id="KW-0378">Hydrolase</keyword>
<proteinExistence type="inferred from homology"/>
<dbReference type="Gene3D" id="2.40.160.210">
    <property type="entry name" value="Acyl-CoA thioesterase, double hotdog domain"/>
    <property type="match status" value="1"/>
</dbReference>
<dbReference type="AlphaFoldDB" id="A0A495K893"/>
<reference evidence="5 6" key="1">
    <citation type="submission" date="2018-10" db="EMBL/GenBank/DDBJ databases">
        <title>Sequencing the genomes of 1000 actinobacteria strains.</title>
        <authorList>
            <person name="Klenk H.-P."/>
        </authorList>
    </citation>
    <scope>NUCLEOTIDE SEQUENCE [LARGE SCALE GENOMIC DNA]</scope>
    <source>
        <strain evidence="5 6">DSM 44343</strain>
    </source>
</reference>
<dbReference type="InterPro" id="IPR049450">
    <property type="entry name" value="ACOT8-like_C"/>
</dbReference>
<evidence type="ECO:0000313" key="5">
    <source>
        <dbReference type="EMBL" id="RKR97516.1"/>
    </source>
</evidence>
<accession>A0A495K893</accession>
<dbReference type="CDD" id="cd03444">
    <property type="entry name" value="Thioesterase_II_repeat1"/>
    <property type="match status" value="1"/>
</dbReference>
<dbReference type="InterPro" id="IPR042171">
    <property type="entry name" value="Acyl-CoA_hotdog"/>
</dbReference>
<feature type="domain" description="Acyl-CoA thioesterase-like C-terminal" evidence="4">
    <location>
        <begin position="170"/>
        <end position="307"/>
    </location>
</feature>
<dbReference type="InterPro" id="IPR029069">
    <property type="entry name" value="HotDog_dom_sf"/>
</dbReference>